<dbReference type="InterPro" id="IPR017853">
    <property type="entry name" value="GH"/>
</dbReference>
<accession>A0A8J5MP70</accession>
<dbReference type="SUPFAM" id="SSF51445">
    <property type="entry name" value="(Trans)glycosidases"/>
    <property type="match status" value="1"/>
</dbReference>
<dbReference type="SUPFAM" id="SSF54556">
    <property type="entry name" value="Chitinase insertion domain"/>
    <property type="match status" value="1"/>
</dbReference>
<feature type="compositionally biased region" description="Low complexity" evidence="6">
    <location>
        <begin position="18"/>
        <end position="35"/>
    </location>
</feature>
<keyword evidence="9" id="KW-1185">Reference proteome</keyword>
<reference evidence="8" key="1">
    <citation type="journal article" date="2021" name="Sci. Adv.">
        <title>The American lobster genome reveals insights on longevity, neural, and immune adaptations.</title>
        <authorList>
            <person name="Polinski J.M."/>
            <person name="Zimin A.V."/>
            <person name="Clark K.F."/>
            <person name="Kohn A.B."/>
            <person name="Sadowski N."/>
            <person name="Timp W."/>
            <person name="Ptitsyn A."/>
            <person name="Khanna P."/>
            <person name="Romanova D.Y."/>
            <person name="Williams P."/>
            <person name="Greenwood S.J."/>
            <person name="Moroz L.L."/>
            <person name="Walt D.R."/>
            <person name="Bodnar A.G."/>
        </authorList>
    </citation>
    <scope>NUCLEOTIDE SEQUENCE</scope>
    <source>
        <strain evidence="8">GMGI-L3</strain>
    </source>
</reference>
<dbReference type="GO" id="GO:0006032">
    <property type="term" value="P:chitin catabolic process"/>
    <property type="evidence" value="ECO:0007669"/>
    <property type="project" value="TreeGrafter"/>
</dbReference>
<feature type="compositionally biased region" description="Polar residues" evidence="6">
    <location>
        <begin position="1"/>
        <end position="17"/>
    </location>
</feature>
<evidence type="ECO:0000313" key="8">
    <source>
        <dbReference type="EMBL" id="KAG7158644.1"/>
    </source>
</evidence>
<evidence type="ECO:0000256" key="3">
    <source>
        <dbReference type="ARBA" id="ARBA00023295"/>
    </source>
</evidence>
<dbReference type="PROSITE" id="PS01095">
    <property type="entry name" value="GH18_1"/>
    <property type="match status" value="1"/>
</dbReference>
<comment type="caution">
    <text evidence="8">The sequence shown here is derived from an EMBL/GenBank/DDBJ whole genome shotgun (WGS) entry which is preliminary data.</text>
</comment>
<dbReference type="GO" id="GO:0005975">
    <property type="term" value="P:carbohydrate metabolic process"/>
    <property type="evidence" value="ECO:0007669"/>
    <property type="project" value="InterPro"/>
</dbReference>
<keyword evidence="2" id="KW-1015">Disulfide bond</keyword>
<evidence type="ECO:0000259" key="7">
    <source>
        <dbReference type="PROSITE" id="PS51910"/>
    </source>
</evidence>
<dbReference type="InterPro" id="IPR001579">
    <property type="entry name" value="Glyco_hydro_18_chit_AS"/>
</dbReference>
<dbReference type="FunFam" id="3.10.50.10:FF:000001">
    <property type="entry name" value="Chitinase 3-like 1"/>
    <property type="match status" value="1"/>
</dbReference>
<comment type="similarity">
    <text evidence="5">Belongs to the glycosyl hydrolase 18 family.</text>
</comment>
<evidence type="ECO:0000256" key="1">
    <source>
        <dbReference type="ARBA" id="ARBA00022801"/>
    </source>
</evidence>
<evidence type="ECO:0000313" key="9">
    <source>
        <dbReference type="Proteomes" id="UP000747542"/>
    </source>
</evidence>
<evidence type="ECO:0000256" key="4">
    <source>
        <dbReference type="RuleBase" id="RU000489"/>
    </source>
</evidence>
<dbReference type="EMBL" id="JAHLQT010034478">
    <property type="protein sequence ID" value="KAG7158644.1"/>
    <property type="molecule type" value="Genomic_DNA"/>
</dbReference>
<dbReference type="AlphaFoldDB" id="A0A8J5MP70"/>
<dbReference type="Proteomes" id="UP000747542">
    <property type="component" value="Unassembled WGS sequence"/>
</dbReference>
<dbReference type="PANTHER" id="PTHR11177">
    <property type="entry name" value="CHITINASE"/>
    <property type="match status" value="1"/>
</dbReference>
<name>A0A8J5MP70_HOMAM</name>
<keyword evidence="3 4" id="KW-0326">Glycosidase</keyword>
<dbReference type="InterPro" id="IPR029070">
    <property type="entry name" value="Chitinase_insertion_sf"/>
</dbReference>
<organism evidence="8 9">
    <name type="scientific">Homarus americanus</name>
    <name type="common">American lobster</name>
    <dbReference type="NCBI Taxonomy" id="6706"/>
    <lineage>
        <taxon>Eukaryota</taxon>
        <taxon>Metazoa</taxon>
        <taxon>Ecdysozoa</taxon>
        <taxon>Arthropoda</taxon>
        <taxon>Crustacea</taxon>
        <taxon>Multicrustacea</taxon>
        <taxon>Malacostraca</taxon>
        <taxon>Eumalacostraca</taxon>
        <taxon>Eucarida</taxon>
        <taxon>Decapoda</taxon>
        <taxon>Pleocyemata</taxon>
        <taxon>Astacidea</taxon>
        <taxon>Nephropoidea</taxon>
        <taxon>Nephropidae</taxon>
        <taxon>Homarus</taxon>
    </lineage>
</organism>
<dbReference type="InterPro" id="IPR011583">
    <property type="entry name" value="Chitinase_II/V-like_cat"/>
</dbReference>
<feature type="region of interest" description="Disordered" evidence="6">
    <location>
        <begin position="1"/>
        <end position="35"/>
    </location>
</feature>
<dbReference type="InterPro" id="IPR050314">
    <property type="entry name" value="Glycosyl_Hydrlase_18"/>
</dbReference>
<dbReference type="InterPro" id="IPR001223">
    <property type="entry name" value="Glyco_hydro18_cat"/>
</dbReference>
<protein>
    <submittedName>
        <fullName evidence="8">Chitinase 2-like 1</fullName>
    </submittedName>
</protein>
<proteinExistence type="inferred from homology"/>
<keyword evidence="1 4" id="KW-0378">Hydrolase</keyword>
<dbReference type="GO" id="GO:0005576">
    <property type="term" value="C:extracellular region"/>
    <property type="evidence" value="ECO:0007669"/>
    <property type="project" value="TreeGrafter"/>
</dbReference>
<dbReference type="Gene3D" id="3.10.50.10">
    <property type="match status" value="1"/>
</dbReference>
<evidence type="ECO:0000256" key="6">
    <source>
        <dbReference type="SAM" id="MobiDB-lite"/>
    </source>
</evidence>
<dbReference type="PROSITE" id="PS51910">
    <property type="entry name" value="GH18_2"/>
    <property type="match status" value="1"/>
</dbReference>
<evidence type="ECO:0000256" key="5">
    <source>
        <dbReference type="RuleBase" id="RU004453"/>
    </source>
</evidence>
<dbReference type="PANTHER" id="PTHR11177:SF360">
    <property type="entry name" value="CHITINASE 4-RELATED"/>
    <property type="match status" value="1"/>
</dbReference>
<evidence type="ECO:0000256" key="2">
    <source>
        <dbReference type="ARBA" id="ARBA00023157"/>
    </source>
</evidence>
<dbReference type="SMART" id="SM00636">
    <property type="entry name" value="Glyco_18"/>
    <property type="match status" value="1"/>
</dbReference>
<dbReference type="CDD" id="cd02872">
    <property type="entry name" value="GH18_chitolectin_chitotriosidase"/>
    <property type="match status" value="1"/>
</dbReference>
<feature type="domain" description="GH18" evidence="7">
    <location>
        <begin position="113"/>
        <end position="481"/>
    </location>
</feature>
<dbReference type="GO" id="GO:0008061">
    <property type="term" value="F:chitin binding"/>
    <property type="evidence" value="ECO:0007669"/>
    <property type="project" value="InterPro"/>
</dbReference>
<dbReference type="Gene3D" id="3.20.20.80">
    <property type="entry name" value="Glycosidases"/>
    <property type="match status" value="1"/>
</dbReference>
<gene>
    <name evidence="8" type="primary">Cht2-L1</name>
    <name evidence="8" type="ORF">Hamer_G011303</name>
</gene>
<sequence>MGSDSIRNMESQSGTEDASNSSSNRPHSSSSSPLTTLPFLSLAPQEVWGSQVAITGDGDCVQEVAPHDPGAGGVYISELPPSKSHISTIQITSTMRFLAALAMLALSLSLTESVMVCYLESWAVYRPDKGMFDVEDTDPNICTHLIFAFAGITNDGEIKVLDPFHELCDNDGECAFDRFTALKKQNSELKTTLAVGGWTEGSEKYSKMAADPAMRQTFISSTMALLKAHDFDGLDMDWEYPCQRSGMPQDKENFVTLLGELAEALHAEGMILTAAVGAGKYTIDESYDVPGIAEHVDILNLMTYDLHGDWDNFVHHQSGLYPYRDDYGEMKYLNDDYAVKYWIKKGMPSNKIAMGVPLYGRCWTLDDPSQTDYYSSASNPGEPGPWTEEAGMLGYNEICYGQTTQPDQWVIATAEGMNEPYTYRGSLWCSYENHTSVAIKAQYAKAHNLAGMMVWSLDTDDFRGDCKARPFDLIKTMVENF</sequence>
<dbReference type="GO" id="GO:0004568">
    <property type="term" value="F:chitinase activity"/>
    <property type="evidence" value="ECO:0007669"/>
    <property type="project" value="UniProtKB-ARBA"/>
</dbReference>
<dbReference type="Pfam" id="PF00704">
    <property type="entry name" value="Glyco_hydro_18"/>
    <property type="match status" value="1"/>
</dbReference>